<keyword evidence="4" id="KW-1185">Reference proteome</keyword>
<evidence type="ECO:0000313" key="3">
    <source>
        <dbReference type="EMBL" id="MBT1700052.1"/>
    </source>
</evidence>
<evidence type="ECO:0000256" key="1">
    <source>
        <dbReference type="SAM" id="Phobius"/>
    </source>
</evidence>
<name>A0AAP2DRS7_9BACT</name>
<dbReference type="AlphaFoldDB" id="A0AAP2DRS7"/>
<keyword evidence="1" id="KW-0472">Membrane</keyword>
<dbReference type="RefSeq" id="WP_254168373.1">
    <property type="nucleotide sequence ID" value="NZ_JAHESF010000033.1"/>
</dbReference>
<evidence type="ECO:0000259" key="2">
    <source>
        <dbReference type="Pfam" id="PF04536"/>
    </source>
</evidence>
<dbReference type="PANTHER" id="PTHR30373">
    <property type="entry name" value="UPF0603 PROTEIN YGCG"/>
    <property type="match status" value="1"/>
</dbReference>
<dbReference type="Gene3D" id="3.10.310.50">
    <property type="match status" value="1"/>
</dbReference>
<comment type="caution">
    <text evidence="3">The sequence shown here is derived from an EMBL/GenBank/DDBJ whole genome shotgun (WGS) entry which is preliminary data.</text>
</comment>
<sequence>MKLRQTFSEADLQRIKSAVKEAENKISGEIVPVIVENSGQYGTATYKGGVILALISFALVIVVDRYVITDASNTLYYDPVFIFFVVVLSGILGSLLVSAWVPLRRLLISQKQMDECTRQRAENAFLEEEVFATRHRTGIMIFISFFEHEVIVMADRGISKVVDQKEWDKIVADLVGQIRQGRIIDGIEAGIRRCGDILLEKGFHKTPDDVNELRDDLRIN</sequence>
<feature type="domain" description="TPM" evidence="2">
    <location>
        <begin position="118"/>
        <end position="195"/>
    </location>
</feature>
<dbReference type="PANTHER" id="PTHR30373:SF8">
    <property type="entry name" value="BLL7265 PROTEIN"/>
    <property type="match status" value="1"/>
</dbReference>
<dbReference type="Proteomes" id="UP001319200">
    <property type="component" value="Unassembled WGS sequence"/>
</dbReference>
<keyword evidence="1" id="KW-1133">Transmembrane helix</keyword>
<feature type="transmembrane region" description="Helical" evidence="1">
    <location>
        <begin position="80"/>
        <end position="103"/>
    </location>
</feature>
<evidence type="ECO:0000313" key="4">
    <source>
        <dbReference type="Proteomes" id="UP001319200"/>
    </source>
</evidence>
<dbReference type="EMBL" id="JAHESF010000033">
    <property type="protein sequence ID" value="MBT1700052.1"/>
    <property type="molecule type" value="Genomic_DNA"/>
</dbReference>
<proteinExistence type="predicted"/>
<organism evidence="3 4">
    <name type="scientific">Chryseosolibacter histidini</name>
    <dbReference type="NCBI Taxonomy" id="2782349"/>
    <lineage>
        <taxon>Bacteria</taxon>
        <taxon>Pseudomonadati</taxon>
        <taxon>Bacteroidota</taxon>
        <taxon>Cytophagia</taxon>
        <taxon>Cytophagales</taxon>
        <taxon>Chryseotaleaceae</taxon>
        <taxon>Chryseosolibacter</taxon>
    </lineage>
</organism>
<accession>A0AAP2DRS7</accession>
<reference evidence="3 4" key="1">
    <citation type="submission" date="2021-05" db="EMBL/GenBank/DDBJ databases">
        <title>A Polyphasic approach of four new species of the genus Ohtaekwangia: Ohtaekwangia histidinii sp. nov., Ohtaekwangia cretensis sp. nov., Ohtaekwangia indiensis sp. nov., Ohtaekwangia reichenbachii sp. nov. from diverse environment.</title>
        <authorList>
            <person name="Octaviana S."/>
        </authorList>
    </citation>
    <scope>NUCLEOTIDE SEQUENCE [LARGE SCALE GENOMIC DNA]</scope>
    <source>
        <strain evidence="3 4">PWU4</strain>
    </source>
</reference>
<feature type="transmembrane region" description="Helical" evidence="1">
    <location>
        <begin position="50"/>
        <end position="68"/>
    </location>
</feature>
<protein>
    <recommendedName>
        <fullName evidence="2">TPM domain-containing protein</fullName>
    </recommendedName>
</protein>
<dbReference type="Pfam" id="PF04536">
    <property type="entry name" value="TPM_phosphatase"/>
    <property type="match status" value="1"/>
</dbReference>
<gene>
    <name evidence="3" type="ORF">KK083_24405</name>
</gene>
<keyword evidence="1" id="KW-0812">Transmembrane</keyword>
<dbReference type="InterPro" id="IPR007621">
    <property type="entry name" value="TPM_dom"/>
</dbReference>